<dbReference type="Pfam" id="PF05787">
    <property type="entry name" value="PhoX"/>
    <property type="match status" value="1"/>
</dbReference>
<accession>T2JMW2</accession>
<dbReference type="InterPro" id="IPR006311">
    <property type="entry name" value="TAT_signal"/>
</dbReference>
<dbReference type="AlphaFoldDB" id="T2JMW2"/>
<proteinExistence type="predicted"/>
<dbReference type="EMBL" id="CAQN01000561">
    <property type="protein sequence ID" value="CCQ67233.1"/>
    <property type="molecule type" value="Genomic_DNA"/>
</dbReference>
<dbReference type="PANTHER" id="PTHR35399:SF2">
    <property type="entry name" value="DUF839 DOMAIN-CONTAINING PROTEIN"/>
    <property type="match status" value="1"/>
</dbReference>
<dbReference type="PROSITE" id="PS51318">
    <property type="entry name" value="TAT"/>
    <property type="match status" value="1"/>
</dbReference>
<evidence type="ECO:0000313" key="1">
    <source>
        <dbReference type="EMBL" id="CCQ67233.1"/>
    </source>
</evidence>
<dbReference type="InterPro" id="IPR008557">
    <property type="entry name" value="PhoX"/>
</dbReference>
<reference evidence="1 2" key="1">
    <citation type="submission" date="2013-01" db="EMBL/GenBank/DDBJ databases">
        <authorList>
            <person name="Bench S."/>
        </authorList>
    </citation>
    <scope>NUCLEOTIDE SEQUENCE [LARGE SCALE GENOMIC DNA]</scope>
    <source>
        <strain evidence="1 2">WH 0402</strain>
    </source>
</reference>
<protein>
    <recommendedName>
        <fullName evidence="3">Tat (Twin-arginine translocation) pathway signal sequence domain protein</fullName>
    </recommendedName>
</protein>
<gene>
    <name evidence="1" type="ORF">CWATWH0402_3755</name>
</gene>
<reference evidence="1 2" key="2">
    <citation type="submission" date="2013-09" db="EMBL/GenBank/DDBJ databases">
        <title>Whole genome comparison of six Crocosphaera watsonii strains with differing phenotypes.</title>
        <authorList>
            <person name="Bench S.R."/>
            <person name="Heller P."/>
            <person name="Frank I."/>
            <person name="Arciniega M."/>
            <person name="Shilova I.N."/>
            <person name="Zehr J.P."/>
        </authorList>
    </citation>
    <scope>NUCLEOTIDE SEQUENCE [LARGE SCALE GENOMIC DNA]</scope>
    <source>
        <strain evidence="1 2">WH 0402</strain>
    </source>
</reference>
<organism evidence="1 2">
    <name type="scientific">Crocosphaera watsonii WH 0402</name>
    <dbReference type="NCBI Taxonomy" id="1284629"/>
    <lineage>
        <taxon>Bacteria</taxon>
        <taxon>Bacillati</taxon>
        <taxon>Cyanobacteriota</taxon>
        <taxon>Cyanophyceae</taxon>
        <taxon>Oscillatoriophycideae</taxon>
        <taxon>Chroococcales</taxon>
        <taxon>Aphanothecaceae</taxon>
        <taxon>Crocosphaera</taxon>
    </lineage>
</organism>
<evidence type="ECO:0008006" key="3">
    <source>
        <dbReference type="Google" id="ProtNLM"/>
    </source>
</evidence>
<name>T2JMW2_CROWT</name>
<dbReference type="Proteomes" id="UP000018130">
    <property type="component" value="Unassembled WGS sequence"/>
</dbReference>
<evidence type="ECO:0000313" key="2">
    <source>
        <dbReference type="Proteomes" id="UP000018130"/>
    </source>
</evidence>
<comment type="caution">
    <text evidence="1">The sequence shown here is derived from an EMBL/GenBank/DDBJ whole genome shotgun (WGS) entry which is preliminary data.</text>
</comment>
<sequence>MEIKRRDLLKFLGVSTGTILLSQGTKVLSSPFMVAAQGKETVKTMVKASQYWTFSPVKIPIPLTIENLSDEQQKSKYKTYEVVDDVVLPEGFTYDVIAQWGDKVGDSRFGYNNDYLSFVETRPNEGFLTINFEYISGKTWRETYEKVIGKSLPFEEVKAFADENKGEINTFALAKDDVLKSKIEAIATEALIDQGIGIISLKKNAIGQWQRTYSETDRRITGISGLKDGRYLKATGPGIKVFEKKINRVMKTG</sequence>
<dbReference type="PANTHER" id="PTHR35399">
    <property type="entry name" value="SLR8030 PROTEIN"/>
    <property type="match status" value="1"/>
</dbReference>